<dbReference type="EMBL" id="JARJCM010000017">
    <property type="protein sequence ID" value="KAJ7041352.1"/>
    <property type="molecule type" value="Genomic_DNA"/>
</dbReference>
<protein>
    <submittedName>
        <fullName evidence="1">Uncharacterized protein</fullName>
    </submittedName>
</protein>
<accession>A0AAD6TCD5</accession>
<keyword evidence="2" id="KW-1185">Reference proteome</keyword>
<comment type="caution">
    <text evidence="1">The sequence shown here is derived from an EMBL/GenBank/DDBJ whole genome shotgun (WGS) entry which is preliminary data.</text>
</comment>
<gene>
    <name evidence="1" type="ORF">C8F04DRAFT_1177185</name>
</gene>
<organism evidence="1 2">
    <name type="scientific">Mycena alexandri</name>
    <dbReference type="NCBI Taxonomy" id="1745969"/>
    <lineage>
        <taxon>Eukaryota</taxon>
        <taxon>Fungi</taxon>
        <taxon>Dikarya</taxon>
        <taxon>Basidiomycota</taxon>
        <taxon>Agaricomycotina</taxon>
        <taxon>Agaricomycetes</taxon>
        <taxon>Agaricomycetidae</taxon>
        <taxon>Agaricales</taxon>
        <taxon>Marasmiineae</taxon>
        <taxon>Mycenaceae</taxon>
        <taxon>Mycena</taxon>
    </lineage>
</organism>
<dbReference type="AlphaFoldDB" id="A0AAD6TCD5"/>
<evidence type="ECO:0000313" key="2">
    <source>
        <dbReference type="Proteomes" id="UP001218188"/>
    </source>
</evidence>
<evidence type="ECO:0000313" key="1">
    <source>
        <dbReference type="EMBL" id="KAJ7041352.1"/>
    </source>
</evidence>
<proteinExistence type="predicted"/>
<dbReference type="Proteomes" id="UP001218188">
    <property type="component" value="Unassembled WGS sequence"/>
</dbReference>
<name>A0AAD6TCD5_9AGAR</name>
<sequence>MALSRPHTTALFDEHVKCVLKLSHCSQRRNSWTIHPRFSAYLAWNPVSTVQTPSYRVSFRLLIYALTSSSHFKPEFGTQRDPKISYVWFIFEQAPKILLNRTHVRKPCSGPKKSINPRMAESLQRMISSVHKDIHSAVPLDMFRIRISIANFVRKAGVEPAGEDDYVLVTVPRCIIGIATRDLSLQATDNILEFESDSDYSDDDKENIPSCEFDVVESITDLTGGENEEQQLQNAHSLLGAQGVIDLTD</sequence>
<reference evidence="1" key="1">
    <citation type="submission" date="2023-03" db="EMBL/GenBank/DDBJ databases">
        <title>Massive genome expansion in bonnet fungi (Mycena s.s.) driven by repeated elements and novel gene families across ecological guilds.</title>
        <authorList>
            <consortium name="Lawrence Berkeley National Laboratory"/>
            <person name="Harder C.B."/>
            <person name="Miyauchi S."/>
            <person name="Viragh M."/>
            <person name="Kuo A."/>
            <person name="Thoen E."/>
            <person name="Andreopoulos B."/>
            <person name="Lu D."/>
            <person name="Skrede I."/>
            <person name="Drula E."/>
            <person name="Henrissat B."/>
            <person name="Morin E."/>
            <person name="Kohler A."/>
            <person name="Barry K."/>
            <person name="LaButti K."/>
            <person name="Morin E."/>
            <person name="Salamov A."/>
            <person name="Lipzen A."/>
            <person name="Mereny Z."/>
            <person name="Hegedus B."/>
            <person name="Baldrian P."/>
            <person name="Stursova M."/>
            <person name="Weitz H."/>
            <person name="Taylor A."/>
            <person name="Grigoriev I.V."/>
            <person name="Nagy L.G."/>
            <person name="Martin F."/>
            <person name="Kauserud H."/>
        </authorList>
    </citation>
    <scope>NUCLEOTIDE SEQUENCE</scope>
    <source>
        <strain evidence="1">CBHHK200</strain>
    </source>
</reference>